<reference evidence="2" key="1">
    <citation type="submission" date="2018-12" db="EMBL/GenBank/DDBJ databases">
        <authorList>
            <person name="Will S."/>
            <person name="Neumann-Schaal M."/>
            <person name="Henke P."/>
        </authorList>
    </citation>
    <scope>NUCLEOTIDE SEQUENCE</scope>
    <source>
        <strain evidence="2">PCC 7102</strain>
    </source>
</reference>
<organism evidence="2 3">
    <name type="scientific">Dulcicalothrix desertica PCC 7102</name>
    <dbReference type="NCBI Taxonomy" id="232991"/>
    <lineage>
        <taxon>Bacteria</taxon>
        <taxon>Bacillati</taxon>
        <taxon>Cyanobacteriota</taxon>
        <taxon>Cyanophyceae</taxon>
        <taxon>Nostocales</taxon>
        <taxon>Calotrichaceae</taxon>
        <taxon>Dulcicalothrix</taxon>
    </lineage>
</organism>
<evidence type="ECO:0000259" key="1">
    <source>
        <dbReference type="Pfam" id="PF05685"/>
    </source>
</evidence>
<dbReference type="SUPFAM" id="SSF52980">
    <property type="entry name" value="Restriction endonuclease-like"/>
    <property type="match status" value="1"/>
</dbReference>
<dbReference type="Gene3D" id="3.90.1570.10">
    <property type="entry name" value="tt1808, chain A"/>
    <property type="match status" value="1"/>
</dbReference>
<gene>
    <name evidence="2" type="ORF">DSM106972_071850</name>
</gene>
<evidence type="ECO:0000313" key="3">
    <source>
        <dbReference type="Proteomes" id="UP000271624"/>
    </source>
</evidence>
<sequence length="187" mass="21009">MTQAPDKIRWTIADLELLATDEWKRYEIIDGELFVTRAPDIGHQNSGGRIYAKLLVWSDSTGNGQPILAPGVIFSDADNVIPDVIWISNGRLAQVVDAEGHLTGAPELVVEVLSEGVSNQRRDREAKLKLYSTKGVQEYWIVDWRKQEIEVYQRQNAQLVQVATLFVNDTISSPLLPGFSCQVKQLF</sequence>
<dbReference type="InterPro" id="IPR012296">
    <property type="entry name" value="Nuclease_put_TT1808"/>
</dbReference>
<feature type="domain" description="Putative restriction endonuclease" evidence="1">
    <location>
        <begin position="15"/>
        <end position="183"/>
    </location>
</feature>
<dbReference type="EMBL" id="RSCL01000022">
    <property type="protein sequence ID" value="RUT00776.1"/>
    <property type="molecule type" value="Genomic_DNA"/>
</dbReference>
<evidence type="ECO:0000313" key="2">
    <source>
        <dbReference type="EMBL" id="RUT00776.1"/>
    </source>
</evidence>
<reference evidence="2" key="2">
    <citation type="journal article" date="2019" name="Genome Biol. Evol.">
        <title>Day and night: Metabolic profiles and evolutionary relationships of six axenic non-marine cyanobacteria.</title>
        <authorList>
            <person name="Will S.E."/>
            <person name="Henke P."/>
            <person name="Boedeker C."/>
            <person name="Huang S."/>
            <person name="Brinkmann H."/>
            <person name="Rohde M."/>
            <person name="Jarek M."/>
            <person name="Friedl T."/>
            <person name="Seufert S."/>
            <person name="Schumacher M."/>
            <person name="Overmann J."/>
            <person name="Neumann-Schaal M."/>
            <person name="Petersen J."/>
        </authorList>
    </citation>
    <scope>NUCLEOTIDE SEQUENCE [LARGE SCALE GENOMIC DNA]</scope>
    <source>
        <strain evidence="2">PCC 7102</strain>
    </source>
</reference>
<dbReference type="InterPro" id="IPR011335">
    <property type="entry name" value="Restrct_endonuc-II-like"/>
</dbReference>
<dbReference type="PANTHER" id="PTHR34107:SF4">
    <property type="entry name" value="SLL1222 PROTEIN"/>
    <property type="match status" value="1"/>
</dbReference>
<dbReference type="Pfam" id="PF05685">
    <property type="entry name" value="Uma2"/>
    <property type="match status" value="1"/>
</dbReference>
<dbReference type="InterPro" id="IPR008538">
    <property type="entry name" value="Uma2"/>
</dbReference>
<dbReference type="Proteomes" id="UP000271624">
    <property type="component" value="Unassembled WGS sequence"/>
</dbReference>
<name>A0A3S1CZC1_9CYAN</name>
<dbReference type="AlphaFoldDB" id="A0A3S1CZC1"/>
<protein>
    <recommendedName>
        <fullName evidence="1">Putative restriction endonuclease domain-containing protein</fullName>
    </recommendedName>
</protein>
<dbReference type="RefSeq" id="WP_127085307.1">
    <property type="nucleotide sequence ID" value="NZ_RSCL01000022.1"/>
</dbReference>
<keyword evidence="3" id="KW-1185">Reference proteome</keyword>
<dbReference type="CDD" id="cd06260">
    <property type="entry name" value="DUF820-like"/>
    <property type="match status" value="1"/>
</dbReference>
<proteinExistence type="predicted"/>
<comment type="caution">
    <text evidence="2">The sequence shown here is derived from an EMBL/GenBank/DDBJ whole genome shotgun (WGS) entry which is preliminary data.</text>
</comment>
<dbReference type="PANTHER" id="PTHR34107">
    <property type="entry name" value="SLL0198 PROTEIN-RELATED"/>
    <property type="match status" value="1"/>
</dbReference>
<accession>A0A3S1CZC1</accession>
<dbReference type="OrthoDB" id="9808428at2"/>